<comment type="caution">
    <text evidence="6">The sequence shown here is derived from an EMBL/GenBank/DDBJ whole genome shotgun (WGS) entry which is preliminary data.</text>
</comment>
<dbReference type="EC" id="3.1.3.48" evidence="5"/>
<dbReference type="Pfam" id="PF19567">
    <property type="entry name" value="CpsB_CapC"/>
    <property type="match status" value="1"/>
</dbReference>
<name>A0ABV7A3V3_9BACI</name>
<evidence type="ECO:0000256" key="3">
    <source>
        <dbReference type="ARBA" id="ARBA00022912"/>
    </source>
</evidence>
<protein>
    <recommendedName>
        <fullName evidence="5">Tyrosine-protein phosphatase</fullName>
        <ecNumber evidence="5">3.1.3.48</ecNumber>
    </recommendedName>
</protein>
<evidence type="ECO:0000256" key="2">
    <source>
        <dbReference type="ARBA" id="ARBA00022801"/>
    </source>
</evidence>
<evidence type="ECO:0000313" key="7">
    <source>
        <dbReference type="Proteomes" id="UP001595387"/>
    </source>
</evidence>
<dbReference type="PANTHER" id="PTHR39181:SF1">
    <property type="entry name" value="TYROSINE-PROTEIN PHOSPHATASE YWQE"/>
    <property type="match status" value="1"/>
</dbReference>
<evidence type="ECO:0000256" key="4">
    <source>
        <dbReference type="ARBA" id="ARBA00051722"/>
    </source>
</evidence>
<gene>
    <name evidence="6" type="ORF">ACFODW_04990</name>
</gene>
<organism evidence="6 7">
    <name type="scientific">Virgibacillus sediminis</name>
    <dbReference type="NCBI Taxonomy" id="202260"/>
    <lineage>
        <taxon>Bacteria</taxon>
        <taxon>Bacillati</taxon>
        <taxon>Bacillota</taxon>
        <taxon>Bacilli</taxon>
        <taxon>Bacillales</taxon>
        <taxon>Bacillaceae</taxon>
        <taxon>Virgibacillus</taxon>
    </lineage>
</organism>
<dbReference type="InterPro" id="IPR016195">
    <property type="entry name" value="Pol/histidinol_Pase-like"/>
</dbReference>
<keyword evidence="2 5" id="KW-0378">Hydrolase</keyword>
<reference evidence="7" key="1">
    <citation type="journal article" date="2019" name="Int. J. Syst. Evol. Microbiol.">
        <title>The Global Catalogue of Microorganisms (GCM) 10K type strain sequencing project: providing services to taxonomists for standard genome sequencing and annotation.</title>
        <authorList>
            <consortium name="The Broad Institute Genomics Platform"/>
            <consortium name="The Broad Institute Genome Sequencing Center for Infectious Disease"/>
            <person name="Wu L."/>
            <person name="Ma J."/>
        </authorList>
    </citation>
    <scope>NUCLEOTIDE SEQUENCE [LARGE SCALE GENOMIC DNA]</scope>
    <source>
        <strain evidence="7">KCTC 13193</strain>
    </source>
</reference>
<dbReference type="InterPro" id="IPR016667">
    <property type="entry name" value="Caps_polysacc_synth_CpsB/CapC"/>
</dbReference>
<comment type="catalytic activity">
    <reaction evidence="4 5">
        <text>O-phospho-L-tyrosyl-[protein] + H2O = L-tyrosyl-[protein] + phosphate</text>
        <dbReference type="Rhea" id="RHEA:10684"/>
        <dbReference type="Rhea" id="RHEA-COMP:10136"/>
        <dbReference type="Rhea" id="RHEA-COMP:20101"/>
        <dbReference type="ChEBI" id="CHEBI:15377"/>
        <dbReference type="ChEBI" id="CHEBI:43474"/>
        <dbReference type="ChEBI" id="CHEBI:46858"/>
        <dbReference type="ChEBI" id="CHEBI:61978"/>
        <dbReference type="EC" id="3.1.3.48"/>
    </reaction>
</comment>
<evidence type="ECO:0000256" key="5">
    <source>
        <dbReference type="PIRNR" id="PIRNR016557"/>
    </source>
</evidence>
<sequence length="254" mass="28767">MIDIHSHILPGVDDGAKTEEDCLDMARAAVAQGVTTIIATPHHKNGQYENDRQSILKHVSILNEKLRKENIPLDVLPGQESRINGDMLEDIEQENLLPLNNSKYLFVEFPSGQVPRYSAQMLFDIQVAGFTPIIVHPERNRELFENPSKLYDFVKKGALTQITAASVIGNFGQKIQKFTNQLIEANLTHFIASDAHNTTTRGFCMDEAFRHVADKYGNDCYYMFTENSQLLIDNMNVNRLEPVAIKKKKFLGLF</sequence>
<dbReference type="RefSeq" id="WP_390303888.1">
    <property type="nucleotide sequence ID" value="NZ_JBHRRZ010000009.1"/>
</dbReference>
<keyword evidence="7" id="KW-1185">Reference proteome</keyword>
<keyword evidence="3 5" id="KW-0904">Protein phosphatase</keyword>
<accession>A0ABV7A3V3</accession>
<evidence type="ECO:0000313" key="6">
    <source>
        <dbReference type="EMBL" id="MFC2947707.1"/>
    </source>
</evidence>
<proteinExistence type="inferred from homology"/>
<dbReference type="SUPFAM" id="SSF89550">
    <property type="entry name" value="PHP domain-like"/>
    <property type="match status" value="1"/>
</dbReference>
<dbReference type="EMBL" id="JBHRRZ010000009">
    <property type="protein sequence ID" value="MFC2947707.1"/>
    <property type="molecule type" value="Genomic_DNA"/>
</dbReference>
<dbReference type="PANTHER" id="PTHR39181">
    <property type="entry name" value="TYROSINE-PROTEIN PHOSPHATASE YWQE"/>
    <property type="match status" value="1"/>
</dbReference>
<dbReference type="PIRSF" id="PIRSF016557">
    <property type="entry name" value="Caps_synth_CpsB"/>
    <property type="match status" value="1"/>
</dbReference>
<comment type="similarity">
    <text evidence="1 5">Belongs to the metallo-dependent hydrolases superfamily. CpsB/CapC family.</text>
</comment>
<dbReference type="Gene3D" id="3.20.20.140">
    <property type="entry name" value="Metal-dependent hydrolases"/>
    <property type="match status" value="1"/>
</dbReference>
<evidence type="ECO:0000256" key="1">
    <source>
        <dbReference type="ARBA" id="ARBA00005750"/>
    </source>
</evidence>
<dbReference type="Proteomes" id="UP001595387">
    <property type="component" value="Unassembled WGS sequence"/>
</dbReference>